<evidence type="ECO:0000313" key="2">
    <source>
        <dbReference type="Proteomes" id="UP000027195"/>
    </source>
</evidence>
<organism evidence="1 2">
    <name type="scientific">Botryobasidium botryosum (strain FD-172 SS1)</name>
    <dbReference type="NCBI Taxonomy" id="930990"/>
    <lineage>
        <taxon>Eukaryota</taxon>
        <taxon>Fungi</taxon>
        <taxon>Dikarya</taxon>
        <taxon>Basidiomycota</taxon>
        <taxon>Agaricomycotina</taxon>
        <taxon>Agaricomycetes</taxon>
        <taxon>Cantharellales</taxon>
        <taxon>Botryobasidiaceae</taxon>
        <taxon>Botryobasidium</taxon>
    </lineage>
</organism>
<reference evidence="2" key="1">
    <citation type="journal article" date="2014" name="Proc. Natl. Acad. Sci. U.S.A.">
        <title>Extensive sampling of basidiomycete genomes demonstrates inadequacy of the white-rot/brown-rot paradigm for wood decay fungi.</title>
        <authorList>
            <person name="Riley R."/>
            <person name="Salamov A.A."/>
            <person name="Brown D.W."/>
            <person name="Nagy L.G."/>
            <person name="Floudas D."/>
            <person name="Held B.W."/>
            <person name="Levasseur A."/>
            <person name="Lombard V."/>
            <person name="Morin E."/>
            <person name="Otillar R."/>
            <person name="Lindquist E.A."/>
            <person name="Sun H."/>
            <person name="LaButti K.M."/>
            <person name="Schmutz J."/>
            <person name="Jabbour D."/>
            <person name="Luo H."/>
            <person name="Baker S.E."/>
            <person name="Pisabarro A.G."/>
            <person name="Walton J.D."/>
            <person name="Blanchette R.A."/>
            <person name="Henrissat B."/>
            <person name="Martin F."/>
            <person name="Cullen D."/>
            <person name="Hibbett D.S."/>
            <person name="Grigoriev I.V."/>
        </authorList>
    </citation>
    <scope>NUCLEOTIDE SEQUENCE [LARGE SCALE GENOMIC DNA]</scope>
    <source>
        <strain evidence="2">FD-172 SS1</strain>
    </source>
</reference>
<gene>
    <name evidence="1" type="ORF">BOTBODRAFT_66162</name>
</gene>
<dbReference type="InParanoid" id="A0A067MIM0"/>
<dbReference type="AlphaFoldDB" id="A0A067MIM0"/>
<proteinExistence type="predicted"/>
<dbReference type="Proteomes" id="UP000027195">
    <property type="component" value="Unassembled WGS sequence"/>
</dbReference>
<sequence length="119" mass="13813">MRGRPTSLSSSCFDLATWLPHLVRATCERIMRLAASMDDDSNSWDPFPFEDYMKKAKMTHDKCLQGDLNQAFGRRLRFCLVSCRWSKKGFSQRYDGLKLRLLKRSAQILARPPDSPRRA</sequence>
<name>A0A067MIM0_BOTB1</name>
<keyword evidence="2" id="KW-1185">Reference proteome</keyword>
<accession>A0A067MIM0</accession>
<dbReference type="HOGENOM" id="CLU_2061119_0_0_1"/>
<protein>
    <submittedName>
        <fullName evidence="1">Uncharacterized protein</fullName>
    </submittedName>
</protein>
<dbReference type="EMBL" id="KL198037">
    <property type="protein sequence ID" value="KDQ14580.1"/>
    <property type="molecule type" value="Genomic_DNA"/>
</dbReference>
<evidence type="ECO:0000313" key="1">
    <source>
        <dbReference type="EMBL" id="KDQ14580.1"/>
    </source>
</evidence>